<dbReference type="GO" id="GO:0005737">
    <property type="term" value="C:cytoplasm"/>
    <property type="evidence" value="ECO:0007669"/>
    <property type="project" value="TreeGrafter"/>
</dbReference>
<gene>
    <name evidence="4" type="ORF">FA09DRAFT_357746</name>
</gene>
<keyword evidence="2" id="KW-0472">Membrane</keyword>
<feature type="transmembrane region" description="Helical" evidence="2">
    <location>
        <begin position="414"/>
        <end position="434"/>
    </location>
</feature>
<dbReference type="PANTHER" id="PTHR12289:SF41">
    <property type="entry name" value="FAILED AXON CONNECTIONS-RELATED"/>
    <property type="match status" value="1"/>
</dbReference>
<evidence type="ECO:0000256" key="1">
    <source>
        <dbReference type="SAM" id="MobiDB-lite"/>
    </source>
</evidence>
<dbReference type="EMBL" id="KZ819283">
    <property type="protein sequence ID" value="PWO01144.1"/>
    <property type="molecule type" value="Genomic_DNA"/>
</dbReference>
<feature type="region of interest" description="Disordered" evidence="1">
    <location>
        <begin position="463"/>
        <end position="522"/>
    </location>
</feature>
<keyword evidence="2" id="KW-0812">Transmembrane</keyword>
<proteinExistence type="predicted"/>
<feature type="domain" description="Metaxin glutathione S-transferase" evidence="3">
    <location>
        <begin position="256"/>
        <end position="322"/>
    </location>
</feature>
<dbReference type="OrthoDB" id="3366238at2759"/>
<feature type="compositionally biased region" description="Acidic residues" evidence="1">
    <location>
        <begin position="469"/>
        <end position="522"/>
    </location>
</feature>
<dbReference type="AlphaFoldDB" id="A0A316ZLE5"/>
<sequence length="522" mass="56169">MLRCVWLRTMHRRRCSPASFLSTSSIPAAAMASPPPQLIVWAPSSADTAGLPTLDAASLYAASLLRAAALPFAVGTLQPLLHARAPLLEAHLSAVPLAHSPAEFKALALAALDGAGSSSGSSSSSSRAPVLQAPQPAHAALAALLERSLAPALLHAQWFTPLFATHTFSAYAAGLSWPRSRSAPHRLRAALRPELARRMRELGLGEALQETKEQEAKERDEVARRAGIRLRKGLSEQEKRQTQEKFGEAKFIEHARSVLQTVATALGSDEYFDGASGPSPLDIQLFSLLAPLLLPPSYEALATSPLAQLLRSFPTLEAHTARLRSLLWPTRVAADGGLEAVDWPALPGDDVAAGPGVAYTVGHAAGSVWAFGASLPDRIASSFSSRRTAATQPTAPAEPPHVRAQRRRILWGRAVWIGTAIVGVVFTAFASGLLSIEFVDDEDDEDEGYVVLEEADGVLRPAQVRRVESDDEEELEEGEEEDEDEEGEEEQLGVEAEDGWEVQTEVDEEEELDFAFVDDDDE</sequence>
<evidence type="ECO:0000256" key="2">
    <source>
        <dbReference type="SAM" id="Phobius"/>
    </source>
</evidence>
<evidence type="ECO:0000259" key="3">
    <source>
        <dbReference type="Pfam" id="PF17171"/>
    </source>
</evidence>
<protein>
    <recommendedName>
        <fullName evidence="3">Metaxin glutathione S-transferase domain-containing protein</fullName>
    </recommendedName>
</protein>
<evidence type="ECO:0000313" key="4">
    <source>
        <dbReference type="EMBL" id="PWO01144.1"/>
    </source>
</evidence>
<name>A0A316ZLE5_9BASI</name>
<reference evidence="4 5" key="1">
    <citation type="journal article" date="2018" name="Mol. Biol. Evol.">
        <title>Broad Genomic Sampling Reveals a Smut Pathogenic Ancestry of the Fungal Clade Ustilaginomycotina.</title>
        <authorList>
            <person name="Kijpornyongpan T."/>
            <person name="Mondo S.J."/>
            <person name="Barry K."/>
            <person name="Sandor L."/>
            <person name="Lee J."/>
            <person name="Lipzen A."/>
            <person name="Pangilinan J."/>
            <person name="LaButti K."/>
            <person name="Hainaut M."/>
            <person name="Henrissat B."/>
            <person name="Grigoriev I.V."/>
            <person name="Spatafora J.W."/>
            <person name="Aime M.C."/>
        </authorList>
    </citation>
    <scope>NUCLEOTIDE SEQUENCE [LARGE SCALE GENOMIC DNA]</scope>
    <source>
        <strain evidence="4 5">MCA 4186</strain>
    </source>
</reference>
<dbReference type="PANTHER" id="PTHR12289">
    <property type="entry name" value="METAXIN RELATED"/>
    <property type="match status" value="1"/>
</dbReference>
<keyword evidence="5" id="KW-1185">Reference proteome</keyword>
<dbReference type="RefSeq" id="XP_025601422.1">
    <property type="nucleotide sequence ID" value="XM_025744868.1"/>
</dbReference>
<dbReference type="Pfam" id="PF17171">
    <property type="entry name" value="GST_C_6"/>
    <property type="match status" value="1"/>
</dbReference>
<evidence type="ECO:0000313" key="5">
    <source>
        <dbReference type="Proteomes" id="UP000245946"/>
    </source>
</evidence>
<dbReference type="Proteomes" id="UP000245946">
    <property type="component" value="Unassembled WGS sequence"/>
</dbReference>
<accession>A0A316ZLE5</accession>
<dbReference type="InterPro" id="IPR050931">
    <property type="entry name" value="Mito_Protein_Transport_Metaxin"/>
</dbReference>
<organism evidence="4 5">
    <name type="scientific">Tilletiopsis washingtonensis</name>
    <dbReference type="NCBI Taxonomy" id="58919"/>
    <lineage>
        <taxon>Eukaryota</taxon>
        <taxon>Fungi</taxon>
        <taxon>Dikarya</taxon>
        <taxon>Basidiomycota</taxon>
        <taxon>Ustilaginomycotina</taxon>
        <taxon>Exobasidiomycetes</taxon>
        <taxon>Entylomatales</taxon>
        <taxon>Entylomatales incertae sedis</taxon>
        <taxon>Tilletiopsis</taxon>
    </lineage>
</organism>
<dbReference type="GeneID" id="37272412"/>
<dbReference type="InterPro" id="IPR033468">
    <property type="entry name" value="Metaxin_GST"/>
</dbReference>
<keyword evidence="2" id="KW-1133">Transmembrane helix</keyword>